<organism evidence="12 13">
    <name type="scientific">Nocardia yunnanensis</name>
    <dbReference type="NCBI Taxonomy" id="2382165"/>
    <lineage>
        <taxon>Bacteria</taxon>
        <taxon>Bacillati</taxon>
        <taxon>Actinomycetota</taxon>
        <taxon>Actinomycetes</taxon>
        <taxon>Mycobacteriales</taxon>
        <taxon>Nocardiaceae</taxon>
        <taxon>Nocardia</taxon>
    </lineage>
</organism>
<dbReference type="Pfam" id="PF13520">
    <property type="entry name" value="AA_permease_2"/>
    <property type="match status" value="1"/>
</dbReference>
<dbReference type="CDD" id="cd02809">
    <property type="entry name" value="alpha_hydroxyacid_oxid_FMN"/>
    <property type="match status" value="1"/>
</dbReference>
<dbReference type="Proteomes" id="UP000267164">
    <property type="component" value="Chromosome"/>
</dbReference>
<keyword evidence="13" id="KW-1185">Reference proteome</keyword>
<name>A0A386ZLF1_9NOCA</name>
<dbReference type="InterPro" id="IPR000262">
    <property type="entry name" value="FMN-dep_DH"/>
</dbReference>
<evidence type="ECO:0000256" key="7">
    <source>
        <dbReference type="ARBA" id="ARBA00023002"/>
    </source>
</evidence>
<dbReference type="PANTHER" id="PTHR10578:SF107">
    <property type="entry name" value="2-HYDROXYACID OXIDASE 1"/>
    <property type="match status" value="1"/>
</dbReference>
<keyword evidence="3" id="KW-0285">Flavoprotein</keyword>
<dbReference type="InterPro" id="IPR002293">
    <property type="entry name" value="AA/rel_permease1"/>
</dbReference>
<evidence type="ECO:0000259" key="11">
    <source>
        <dbReference type="PROSITE" id="PS51349"/>
    </source>
</evidence>
<gene>
    <name evidence="12" type="ORF">D7D52_36365</name>
</gene>
<evidence type="ECO:0000256" key="4">
    <source>
        <dbReference type="ARBA" id="ARBA00022643"/>
    </source>
</evidence>
<evidence type="ECO:0000313" key="13">
    <source>
        <dbReference type="Proteomes" id="UP000267164"/>
    </source>
</evidence>
<comment type="similarity">
    <text evidence="9">Belongs to the FMN-dependent alpha-hydroxy acid dehydrogenase family.</text>
</comment>
<evidence type="ECO:0000256" key="5">
    <source>
        <dbReference type="ARBA" id="ARBA00022692"/>
    </source>
</evidence>
<evidence type="ECO:0000256" key="1">
    <source>
        <dbReference type="ARBA" id="ARBA00001917"/>
    </source>
</evidence>
<evidence type="ECO:0000256" key="8">
    <source>
        <dbReference type="ARBA" id="ARBA00023136"/>
    </source>
</evidence>
<dbReference type="InterPro" id="IPR037396">
    <property type="entry name" value="FMN_HAD"/>
</dbReference>
<feature type="domain" description="FMN hydroxy acid dehydrogenase" evidence="11">
    <location>
        <begin position="52"/>
        <end position="410"/>
    </location>
</feature>
<protein>
    <submittedName>
        <fullName evidence="12">Amino acid permease</fullName>
    </submittedName>
</protein>
<dbReference type="AlphaFoldDB" id="A0A386ZLF1"/>
<dbReference type="OrthoDB" id="9770452at2"/>
<keyword evidence="5 10" id="KW-0812">Transmembrane</keyword>
<dbReference type="InterPro" id="IPR012133">
    <property type="entry name" value="Alpha-hydoxy_acid_DH_FMN"/>
</dbReference>
<keyword evidence="7" id="KW-0560">Oxidoreductase</keyword>
<comment type="subcellular location">
    <subcellularLocation>
        <location evidence="2">Membrane</location>
        <topology evidence="2">Multi-pass membrane protein</topology>
    </subcellularLocation>
</comment>
<feature type="transmembrane region" description="Helical" evidence="10">
    <location>
        <begin position="44"/>
        <end position="65"/>
    </location>
</feature>
<keyword evidence="8 10" id="KW-0472">Membrane</keyword>
<evidence type="ECO:0000256" key="10">
    <source>
        <dbReference type="SAM" id="Phobius"/>
    </source>
</evidence>
<dbReference type="InterPro" id="IPR008259">
    <property type="entry name" value="FMN_hydac_DH_AS"/>
</dbReference>
<dbReference type="PROSITE" id="PS51349">
    <property type="entry name" value="FMN_HYDROXY_ACID_DH_2"/>
    <property type="match status" value="1"/>
</dbReference>
<proteinExistence type="inferred from homology"/>
<feature type="transmembrane region" description="Helical" evidence="10">
    <location>
        <begin position="15"/>
        <end position="37"/>
    </location>
</feature>
<comment type="cofactor">
    <cofactor evidence="1">
        <name>FMN</name>
        <dbReference type="ChEBI" id="CHEBI:58210"/>
    </cofactor>
</comment>
<dbReference type="GO" id="GO:0022857">
    <property type="term" value="F:transmembrane transporter activity"/>
    <property type="evidence" value="ECO:0007669"/>
    <property type="project" value="InterPro"/>
</dbReference>
<dbReference type="GO" id="GO:0016491">
    <property type="term" value="F:oxidoreductase activity"/>
    <property type="evidence" value="ECO:0007669"/>
    <property type="project" value="UniProtKB-KW"/>
</dbReference>
<evidence type="ECO:0000256" key="3">
    <source>
        <dbReference type="ARBA" id="ARBA00022630"/>
    </source>
</evidence>
<dbReference type="RefSeq" id="WP_120743484.1">
    <property type="nucleotide sequence ID" value="NZ_CP032568.1"/>
</dbReference>
<keyword evidence="6 10" id="KW-1133">Transmembrane helix</keyword>
<dbReference type="PANTHER" id="PTHR10578">
    <property type="entry name" value="S -2-HYDROXY-ACID OXIDASE-RELATED"/>
    <property type="match status" value="1"/>
</dbReference>
<evidence type="ECO:0000256" key="9">
    <source>
        <dbReference type="ARBA" id="ARBA00024042"/>
    </source>
</evidence>
<evidence type="ECO:0000256" key="2">
    <source>
        <dbReference type="ARBA" id="ARBA00004141"/>
    </source>
</evidence>
<accession>A0A386ZLF1</accession>
<reference evidence="12 13" key="1">
    <citation type="submission" date="2018-09" db="EMBL/GenBank/DDBJ databases">
        <title>Nocardia yunnanensis sp. nov., an actinomycete isolated from a soil sample.</title>
        <authorList>
            <person name="Zhang J."/>
        </authorList>
    </citation>
    <scope>NUCLEOTIDE SEQUENCE [LARGE SCALE GENOMIC DNA]</scope>
    <source>
        <strain evidence="12 13">CFHS0054</strain>
    </source>
</reference>
<dbReference type="InterPro" id="IPR013785">
    <property type="entry name" value="Aldolase_TIM"/>
</dbReference>
<keyword evidence="4" id="KW-0288">FMN</keyword>
<sequence>MAAPTLTRSLGRLDLIAMGVGTIVGAGIFVTSGIAAATKAGPAIVLSFVLAGAICALVALCYSELASMTPLSGSAYTYTRGTLGEAPAFLVGWNLLLEYAVAASAIAIGGSGLFGAALNSLFGMPLATPILTAPFGGDALFHPDGHPAVARAAQARGALSVVPEAGSFSYQRVRAAAPQAARIAQVHPFGHAALVAERVARLGYEALCVTLDCPVGGFRTRNMANRFDPDQRHFAGNLTGADGAPGVAEVFGQLLKRGGLVWDWAELAAAAAGFGLPWIAKGVLTPAAAERALDIGAAALVVSNHGGRQVDPAPASLDMLPRIRAAVGPEVPILLDSGIRTGADVYLALALGADAVIIGRAAIYGLAAAGEAGVDRVLELLTEELRTLMILSGARTLVDIDTGRVIRAAT</sequence>
<dbReference type="SUPFAM" id="SSF51395">
    <property type="entry name" value="FMN-linked oxidoreductases"/>
    <property type="match status" value="1"/>
</dbReference>
<dbReference type="Gene3D" id="3.20.20.70">
    <property type="entry name" value="Aldolase class I"/>
    <property type="match status" value="1"/>
</dbReference>
<dbReference type="EMBL" id="CP032568">
    <property type="protein sequence ID" value="AYF78401.1"/>
    <property type="molecule type" value="Genomic_DNA"/>
</dbReference>
<dbReference type="GO" id="GO:0016020">
    <property type="term" value="C:membrane"/>
    <property type="evidence" value="ECO:0007669"/>
    <property type="project" value="UniProtKB-SubCell"/>
</dbReference>
<evidence type="ECO:0000256" key="6">
    <source>
        <dbReference type="ARBA" id="ARBA00022989"/>
    </source>
</evidence>
<dbReference type="PROSITE" id="PS00557">
    <property type="entry name" value="FMN_HYDROXY_ACID_DH_1"/>
    <property type="match status" value="1"/>
</dbReference>
<evidence type="ECO:0000313" key="12">
    <source>
        <dbReference type="EMBL" id="AYF78401.1"/>
    </source>
</evidence>
<dbReference type="Pfam" id="PF01070">
    <property type="entry name" value="FMN_dh"/>
    <property type="match status" value="1"/>
</dbReference>
<dbReference type="GO" id="GO:0010181">
    <property type="term" value="F:FMN binding"/>
    <property type="evidence" value="ECO:0007669"/>
    <property type="project" value="InterPro"/>
</dbReference>
<dbReference type="KEGG" id="nyu:D7D52_36365"/>